<dbReference type="Pfam" id="PF00072">
    <property type="entry name" value="Response_reg"/>
    <property type="match status" value="1"/>
</dbReference>
<reference evidence="7" key="4">
    <citation type="journal article" date="2019" name="Int. J. Syst. Evol. Microbiol.">
        <title>The Global Catalogue of Microorganisms (GCM) 10K type strain sequencing project: providing services to taxonomists for standard genome sequencing and annotation.</title>
        <authorList>
            <consortium name="The Broad Institute Genomics Platform"/>
            <consortium name="The Broad Institute Genome Sequencing Center for Infectious Disease"/>
            <person name="Wu L."/>
            <person name="Ma J."/>
        </authorList>
    </citation>
    <scope>NUCLEOTIDE SEQUENCE [LARGE SCALE GENOMIC DNA]</scope>
    <source>
        <strain evidence="7">CGMCC 1.12707</strain>
    </source>
</reference>
<dbReference type="SMART" id="SM00850">
    <property type="entry name" value="LytTR"/>
    <property type="match status" value="1"/>
</dbReference>
<evidence type="ECO:0000313" key="6">
    <source>
        <dbReference type="Proteomes" id="UP000184120"/>
    </source>
</evidence>
<dbReference type="EMBL" id="BMFL01000009">
    <property type="protein sequence ID" value="GGE98402.1"/>
    <property type="molecule type" value="Genomic_DNA"/>
</dbReference>
<dbReference type="PROSITE" id="PS50110">
    <property type="entry name" value="RESPONSE_REGULATORY"/>
    <property type="match status" value="1"/>
</dbReference>
<feature type="modified residue" description="4-aspartylphosphate" evidence="1">
    <location>
        <position position="55"/>
    </location>
</feature>
<dbReference type="OrthoDB" id="2168082at2"/>
<reference evidence="4" key="5">
    <citation type="submission" date="2024-05" db="EMBL/GenBank/DDBJ databases">
        <authorList>
            <person name="Sun Q."/>
            <person name="Zhou Y."/>
        </authorList>
    </citation>
    <scope>NUCLEOTIDE SEQUENCE</scope>
    <source>
        <strain evidence="4">CGMCC 1.12707</strain>
    </source>
</reference>
<reference evidence="5" key="2">
    <citation type="submission" date="2016-11" db="EMBL/GenBank/DDBJ databases">
        <authorList>
            <person name="Jaros S."/>
            <person name="Januszkiewicz K."/>
            <person name="Wedrychowicz H."/>
        </authorList>
    </citation>
    <scope>NUCLEOTIDE SEQUENCE [LARGE SCALE GENOMIC DNA]</scope>
    <source>
        <strain evidence="5">DSM 27989</strain>
    </source>
</reference>
<dbReference type="InterPro" id="IPR001789">
    <property type="entry name" value="Sig_transdc_resp-reg_receiver"/>
</dbReference>
<dbReference type="InterPro" id="IPR007492">
    <property type="entry name" value="LytTR_DNA-bd_dom"/>
</dbReference>
<keyword evidence="7" id="KW-1185">Reference proteome</keyword>
<protein>
    <submittedName>
        <fullName evidence="4">DNA-binding response regulator</fullName>
    </submittedName>
    <submittedName>
        <fullName evidence="5">Two component transcriptional regulator, LytTR family</fullName>
    </submittedName>
</protein>
<dbReference type="GO" id="GO:0000156">
    <property type="term" value="F:phosphorelay response regulator activity"/>
    <property type="evidence" value="ECO:0007669"/>
    <property type="project" value="InterPro"/>
</dbReference>
<dbReference type="SUPFAM" id="SSF52172">
    <property type="entry name" value="CheY-like"/>
    <property type="match status" value="1"/>
</dbReference>
<dbReference type="AlphaFoldDB" id="A0A1M6X1Y0"/>
<dbReference type="STRING" id="1434701.SAMN05443634_10578"/>
<keyword evidence="4" id="KW-0238">DNA-binding</keyword>
<dbReference type="Gene3D" id="3.40.50.2300">
    <property type="match status" value="1"/>
</dbReference>
<feature type="domain" description="Response regulatory" evidence="2">
    <location>
        <begin position="2"/>
        <end position="115"/>
    </location>
</feature>
<evidence type="ECO:0000313" key="4">
    <source>
        <dbReference type="EMBL" id="GGE98402.1"/>
    </source>
</evidence>
<evidence type="ECO:0000313" key="5">
    <source>
        <dbReference type="EMBL" id="SHK99933.1"/>
    </source>
</evidence>
<reference evidence="6" key="3">
    <citation type="submission" date="2016-11" db="EMBL/GenBank/DDBJ databases">
        <authorList>
            <person name="Varghese N."/>
            <person name="Submissions S."/>
        </authorList>
    </citation>
    <scope>NUCLEOTIDE SEQUENCE [LARGE SCALE GENOMIC DNA]</scope>
    <source>
        <strain evidence="6">DSM 27989</strain>
    </source>
</reference>
<dbReference type="InterPro" id="IPR011006">
    <property type="entry name" value="CheY-like_superfamily"/>
</dbReference>
<keyword evidence="1" id="KW-0597">Phosphoprotein</keyword>
<evidence type="ECO:0000313" key="7">
    <source>
        <dbReference type="Proteomes" id="UP000650994"/>
    </source>
</evidence>
<evidence type="ECO:0000259" key="2">
    <source>
        <dbReference type="PROSITE" id="PS50110"/>
    </source>
</evidence>
<dbReference type="PANTHER" id="PTHR37299:SF1">
    <property type="entry name" value="STAGE 0 SPORULATION PROTEIN A HOMOLOG"/>
    <property type="match status" value="1"/>
</dbReference>
<dbReference type="Gene3D" id="2.40.50.1020">
    <property type="entry name" value="LytTr DNA-binding domain"/>
    <property type="match status" value="1"/>
</dbReference>
<dbReference type="SMART" id="SM00448">
    <property type="entry name" value="REC"/>
    <property type="match status" value="1"/>
</dbReference>
<dbReference type="RefSeq" id="WP_072931033.1">
    <property type="nucleotide sequence ID" value="NZ_BMFL01000009.1"/>
</dbReference>
<organism evidence="5 6">
    <name type="scientific">Chishuiella changwenlii</name>
    <dbReference type="NCBI Taxonomy" id="1434701"/>
    <lineage>
        <taxon>Bacteria</taxon>
        <taxon>Pseudomonadati</taxon>
        <taxon>Bacteroidota</taxon>
        <taxon>Flavobacteriia</taxon>
        <taxon>Flavobacteriales</taxon>
        <taxon>Weeksellaceae</taxon>
        <taxon>Chishuiella</taxon>
    </lineage>
</organism>
<evidence type="ECO:0000256" key="1">
    <source>
        <dbReference type="PROSITE-ProRule" id="PRU00169"/>
    </source>
</evidence>
<gene>
    <name evidence="4" type="ORF">GCM10010984_14990</name>
    <name evidence="5" type="ORF">SAMN05443634_10578</name>
</gene>
<dbReference type="Proteomes" id="UP000650994">
    <property type="component" value="Unassembled WGS sequence"/>
</dbReference>
<dbReference type="Proteomes" id="UP000184120">
    <property type="component" value="Unassembled WGS sequence"/>
</dbReference>
<reference evidence="4" key="1">
    <citation type="journal article" date="2014" name="Int. J. Syst. Evol. Microbiol.">
        <title>Complete genome of a new Firmicutes species belonging to the dominant human colonic microbiota ('Ruminococcus bicirculans') reveals two chromosomes and a selective capacity to utilize plant glucans.</title>
        <authorList>
            <consortium name="NISC Comparative Sequencing Program"/>
            <person name="Wegmann U."/>
            <person name="Louis P."/>
            <person name="Goesmann A."/>
            <person name="Henrissat B."/>
            <person name="Duncan S.H."/>
            <person name="Flint H.J."/>
        </authorList>
    </citation>
    <scope>NUCLEOTIDE SEQUENCE</scope>
    <source>
        <strain evidence="4">CGMCC 1.12707</strain>
    </source>
</reference>
<accession>A0A1M6X1Y0</accession>
<name>A0A1M6X1Y0_9FLAO</name>
<dbReference type="PANTHER" id="PTHR37299">
    <property type="entry name" value="TRANSCRIPTIONAL REGULATOR-RELATED"/>
    <property type="match status" value="1"/>
</dbReference>
<dbReference type="PROSITE" id="PS50930">
    <property type="entry name" value="HTH_LYTTR"/>
    <property type="match status" value="1"/>
</dbReference>
<dbReference type="EMBL" id="FRBH01000005">
    <property type="protein sequence ID" value="SHK99933.1"/>
    <property type="molecule type" value="Genomic_DNA"/>
</dbReference>
<sequence length="254" mass="29538">MKIAIVEDELLAATYLKQLLEEQNIIEITELDILRSKKEAIAYFSTNTVDLIFMDIHLGDGKSLEIFEEIEVKTPIIFTTAYDEYALKVFKHFTIDYILKPFEDEDLYQALAKYETIRSNFDISLTLNTLATLENNSKTTTLHKIAVSNGHKLHLLNERDIAYFFASGKHLFITTNEDKTYIYDDTVKDLIEKLDTSKFFKINRKYIINRDAIVEVVKHSSQKIEVILSPSPEIKTEILVSKMQLSEWKNWLLN</sequence>
<dbReference type="Pfam" id="PF04397">
    <property type="entry name" value="LytTR"/>
    <property type="match status" value="1"/>
</dbReference>
<dbReference type="GO" id="GO:0003677">
    <property type="term" value="F:DNA binding"/>
    <property type="evidence" value="ECO:0007669"/>
    <property type="project" value="UniProtKB-KW"/>
</dbReference>
<proteinExistence type="predicted"/>
<evidence type="ECO:0000259" key="3">
    <source>
        <dbReference type="PROSITE" id="PS50930"/>
    </source>
</evidence>
<feature type="domain" description="HTH LytTR-type" evidence="3">
    <location>
        <begin position="145"/>
        <end position="229"/>
    </location>
</feature>
<dbReference type="InterPro" id="IPR046947">
    <property type="entry name" value="LytR-like"/>
</dbReference>